<dbReference type="STRING" id="574566.I0YMB9"/>
<dbReference type="eggNOG" id="ENOG502QRJX">
    <property type="taxonomic scope" value="Eukaryota"/>
</dbReference>
<name>I0YMB9_COCSC</name>
<keyword evidence="2" id="KW-0175">Coiled coil</keyword>
<dbReference type="GO" id="GO:0003677">
    <property type="term" value="F:DNA binding"/>
    <property type="evidence" value="ECO:0007669"/>
    <property type="project" value="TreeGrafter"/>
</dbReference>
<dbReference type="GO" id="GO:0005730">
    <property type="term" value="C:nucleolus"/>
    <property type="evidence" value="ECO:0007669"/>
    <property type="project" value="TreeGrafter"/>
</dbReference>
<evidence type="ECO:0000256" key="1">
    <source>
        <dbReference type="ARBA" id="ARBA00006461"/>
    </source>
</evidence>
<feature type="compositionally biased region" description="Low complexity" evidence="3">
    <location>
        <begin position="36"/>
        <end position="77"/>
    </location>
</feature>
<dbReference type="PANTHER" id="PTHR22691:SF8">
    <property type="entry name" value="PROTEIN SPT2 HOMOLOG"/>
    <property type="match status" value="1"/>
</dbReference>
<reference evidence="4 5" key="1">
    <citation type="journal article" date="2012" name="Genome Biol.">
        <title>The genome of the polar eukaryotic microalga coccomyxa subellipsoidea reveals traits of cold adaptation.</title>
        <authorList>
            <person name="Blanc G."/>
            <person name="Agarkova I."/>
            <person name="Grimwood J."/>
            <person name="Kuo A."/>
            <person name="Brueggeman A."/>
            <person name="Dunigan D."/>
            <person name="Gurnon J."/>
            <person name="Ladunga I."/>
            <person name="Lindquist E."/>
            <person name="Lucas S."/>
            <person name="Pangilinan J."/>
            <person name="Proschold T."/>
            <person name="Salamov A."/>
            <person name="Schmutz J."/>
            <person name="Weeks D."/>
            <person name="Yamada T."/>
            <person name="Claverie J.M."/>
            <person name="Grigoriev I."/>
            <person name="Van Etten J."/>
            <person name="Lomsadze A."/>
            <person name="Borodovsky M."/>
        </authorList>
    </citation>
    <scope>NUCLEOTIDE SEQUENCE [LARGE SCALE GENOMIC DNA]</scope>
    <source>
        <strain evidence="4 5">C-169</strain>
    </source>
</reference>
<sequence length="370" mass="39626">MDDAVDARRARLSNMKSFFGGKACTREACAIRSLRPEAPSAAPSKAPGVQRKAAGSSTAGSKTATKGTQPRKAAPAAQKRRRSHYADFSELDDDTPGPSAPSTRIPTAGERALAAVEAVERMRQQKSGARPQPAPSPQTARYGGGPPAAAAAAGNGRPSSRPAAAAQKTKVVHSRSKFGAGARGDALPPQERMKGLTERQKADMVMQRMQASSISRQKASQTSSSTVSKQHRPSPLPSSGVQRPLPSNGRPGSADGQPPRLKRGREPDLDNDYDSDFVASDDDVGEDWHSALRSLTGYDPRKFNPADDRDDRRMVASKREIEAEERRSKRLGVEEDRAEEAREAQRASLKAARKEKAGRARKGAAAFLDD</sequence>
<dbReference type="PANTHER" id="PTHR22691">
    <property type="entry name" value="YEAST SPT2-RELATED"/>
    <property type="match status" value="1"/>
</dbReference>
<evidence type="ECO:0000256" key="2">
    <source>
        <dbReference type="ARBA" id="ARBA00023054"/>
    </source>
</evidence>
<feature type="compositionally biased region" description="Basic and acidic residues" evidence="3">
    <location>
        <begin position="299"/>
        <end position="345"/>
    </location>
</feature>
<dbReference type="RefSeq" id="XP_005644082.1">
    <property type="nucleotide sequence ID" value="XM_005644025.1"/>
</dbReference>
<dbReference type="GO" id="GO:0006360">
    <property type="term" value="P:transcription by RNA polymerase I"/>
    <property type="evidence" value="ECO:0007669"/>
    <property type="project" value="TreeGrafter"/>
</dbReference>
<keyword evidence="5" id="KW-1185">Reference proteome</keyword>
<feature type="compositionally biased region" description="Polar residues" evidence="3">
    <location>
        <begin position="209"/>
        <end position="228"/>
    </location>
</feature>
<dbReference type="OrthoDB" id="6259853at2759"/>
<dbReference type="Proteomes" id="UP000007264">
    <property type="component" value="Unassembled WGS sequence"/>
</dbReference>
<feature type="compositionally biased region" description="Low complexity" evidence="3">
    <location>
        <begin position="108"/>
        <end position="117"/>
    </location>
</feature>
<feature type="compositionally biased region" description="Acidic residues" evidence="3">
    <location>
        <begin position="269"/>
        <end position="285"/>
    </location>
</feature>
<evidence type="ECO:0000256" key="3">
    <source>
        <dbReference type="SAM" id="MobiDB-lite"/>
    </source>
</evidence>
<protein>
    <recommendedName>
        <fullName evidence="6">SPT2-domain-containing protein</fullName>
    </recommendedName>
</protein>
<dbReference type="Pfam" id="PF08243">
    <property type="entry name" value="SPT2"/>
    <property type="match status" value="1"/>
</dbReference>
<dbReference type="EMBL" id="AGSI01000018">
    <property type="protein sequence ID" value="EIE19538.1"/>
    <property type="molecule type" value="Genomic_DNA"/>
</dbReference>
<accession>I0YMB9</accession>
<dbReference type="GeneID" id="17037510"/>
<feature type="region of interest" description="Disordered" evidence="3">
    <location>
        <begin position="35"/>
        <end position="370"/>
    </location>
</feature>
<comment type="caution">
    <text evidence="4">The sequence shown here is derived from an EMBL/GenBank/DDBJ whole genome shotgun (WGS) entry which is preliminary data.</text>
</comment>
<dbReference type="GO" id="GO:0006334">
    <property type="term" value="P:nucleosome assembly"/>
    <property type="evidence" value="ECO:0007669"/>
    <property type="project" value="TreeGrafter"/>
</dbReference>
<evidence type="ECO:0008006" key="6">
    <source>
        <dbReference type="Google" id="ProtNLM"/>
    </source>
</evidence>
<dbReference type="AlphaFoldDB" id="I0YMB9"/>
<organism evidence="4 5">
    <name type="scientific">Coccomyxa subellipsoidea (strain C-169)</name>
    <name type="common">Green microalga</name>
    <dbReference type="NCBI Taxonomy" id="574566"/>
    <lineage>
        <taxon>Eukaryota</taxon>
        <taxon>Viridiplantae</taxon>
        <taxon>Chlorophyta</taxon>
        <taxon>core chlorophytes</taxon>
        <taxon>Trebouxiophyceae</taxon>
        <taxon>Trebouxiophyceae incertae sedis</taxon>
        <taxon>Coccomyxaceae</taxon>
        <taxon>Coccomyxa</taxon>
        <taxon>Coccomyxa subellipsoidea</taxon>
    </lineage>
</organism>
<dbReference type="KEGG" id="csl:COCSUDRAFT_48776"/>
<evidence type="ECO:0000313" key="4">
    <source>
        <dbReference type="EMBL" id="EIE19538.1"/>
    </source>
</evidence>
<dbReference type="SMART" id="SM00784">
    <property type="entry name" value="SPT2"/>
    <property type="match status" value="1"/>
</dbReference>
<dbReference type="InterPro" id="IPR013256">
    <property type="entry name" value="Chromatin_SPT2"/>
</dbReference>
<feature type="compositionally biased region" description="Basic and acidic residues" evidence="3">
    <location>
        <begin position="191"/>
        <end position="202"/>
    </location>
</feature>
<dbReference type="GO" id="GO:0042393">
    <property type="term" value="F:histone binding"/>
    <property type="evidence" value="ECO:0007669"/>
    <property type="project" value="TreeGrafter"/>
</dbReference>
<comment type="similarity">
    <text evidence="1">Belongs to the SPT2 family.</text>
</comment>
<proteinExistence type="inferred from homology"/>
<evidence type="ECO:0000313" key="5">
    <source>
        <dbReference type="Proteomes" id="UP000007264"/>
    </source>
</evidence>
<gene>
    <name evidence="4" type="ORF">COCSUDRAFT_48776</name>
</gene>